<dbReference type="Gene3D" id="3.40.50.150">
    <property type="entry name" value="Vaccinia Virus protein VP39"/>
    <property type="match status" value="1"/>
</dbReference>
<sequence>MLHNRLTRRIAASPLAPLAVLPGRIAAVARHNARTAARTASWLVRSREHVHYTYDLERLNLEHLAWFVTTVTGVPAADARRYLAEIREDDDLRRVVGDGLARSPRRATTDPVVRYGRRIGWYALVRALRPEFVVETGTNRGLGSAVIAAAMLRNGTGRLATCDFDDRSGELILPPYDKIVDHVVGDSLEFLAGPVARQMPVDLFISDTAFTQDHELAELTAARPLLSPRAVVVATRCNMWWTLPRWADAQGMRFLYFDEKPADHWYPGLGIGAAFTSQAAEAARPTAAARTA</sequence>
<dbReference type="GO" id="GO:0008168">
    <property type="term" value="F:methyltransferase activity"/>
    <property type="evidence" value="ECO:0007669"/>
    <property type="project" value="UniProtKB-KW"/>
</dbReference>
<gene>
    <name evidence="1" type="ORF">LZ495_18895</name>
</gene>
<accession>A0AA41Q1Y5</accession>
<dbReference type="AlphaFoldDB" id="A0AA41Q1Y5"/>
<name>A0AA41Q1Y5_9ACTN</name>
<dbReference type="Pfam" id="PF13578">
    <property type="entry name" value="Methyltransf_24"/>
    <property type="match status" value="1"/>
</dbReference>
<dbReference type="InterPro" id="IPR029063">
    <property type="entry name" value="SAM-dependent_MTases_sf"/>
</dbReference>
<keyword evidence="2" id="KW-1185">Reference proteome</keyword>
<keyword evidence="1" id="KW-0808">Transferase</keyword>
<organism evidence="1 2">
    <name type="scientific">Yinghuangia soli</name>
    <dbReference type="NCBI Taxonomy" id="2908204"/>
    <lineage>
        <taxon>Bacteria</taxon>
        <taxon>Bacillati</taxon>
        <taxon>Actinomycetota</taxon>
        <taxon>Actinomycetes</taxon>
        <taxon>Kitasatosporales</taxon>
        <taxon>Streptomycetaceae</taxon>
        <taxon>Yinghuangia</taxon>
    </lineage>
</organism>
<comment type="caution">
    <text evidence="1">The sequence shown here is derived from an EMBL/GenBank/DDBJ whole genome shotgun (WGS) entry which is preliminary data.</text>
</comment>
<protein>
    <submittedName>
        <fullName evidence="1">Class I SAM-dependent methyltransferase</fullName>
    </submittedName>
</protein>
<dbReference type="EMBL" id="JAKFHA010000010">
    <property type="protein sequence ID" value="MCF2529266.1"/>
    <property type="molecule type" value="Genomic_DNA"/>
</dbReference>
<reference evidence="1" key="1">
    <citation type="submission" date="2022-01" db="EMBL/GenBank/DDBJ databases">
        <title>Genome-Based Taxonomic Classification of the Phylum Actinobacteria.</title>
        <authorList>
            <person name="Gao Y."/>
        </authorList>
    </citation>
    <scope>NUCLEOTIDE SEQUENCE</scope>
    <source>
        <strain evidence="1">KLBMP 8922</strain>
    </source>
</reference>
<dbReference type="Proteomes" id="UP001165378">
    <property type="component" value="Unassembled WGS sequence"/>
</dbReference>
<evidence type="ECO:0000313" key="2">
    <source>
        <dbReference type="Proteomes" id="UP001165378"/>
    </source>
</evidence>
<proteinExistence type="predicted"/>
<evidence type="ECO:0000313" key="1">
    <source>
        <dbReference type="EMBL" id="MCF2529266.1"/>
    </source>
</evidence>
<dbReference type="GO" id="GO:0032259">
    <property type="term" value="P:methylation"/>
    <property type="evidence" value="ECO:0007669"/>
    <property type="project" value="UniProtKB-KW"/>
</dbReference>
<dbReference type="SUPFAM" id="SSF53335">
    <property type="entry name" value="S-adenosyl-L-methionine-dependent methyltransferases"/>
    <property type="match status" value="1"/>
</dbReference>
<keyword evidence="1" id="KW-0489">Methyltransferase</keyword>
<dbReference type="RefSeq" id="WP_235053494.1">
    <property type="nucleotide sequence ID" value="NZ_JAKFHA010000010.1"/>
</dbReference>